<accession>A0A1R1PXM7</accession>
<sequence length="278" mass="32355">MQYDLALKLVCNDTPSEMTLVENRRVLYDVKVMLRGIIDRFDLLDTEGRPRFPRGNKDGYACLKMVKKVTLARNISAVDFTLAMPEFAEKITKITRVMSEYCKFAFNSSHYLQKEAPKHLDLDEIVDPTKYLHLLTQPSSVTNFDNMAKVCECECECGVFRKSILFKSKIDGLEIFAESPHEKKEIIKKKRELRRPFNRIILNTSMNSTYTALDTYIDTFDEFLTTHIFDNDMYFEEEGGHKLILRFTKAHPAVECTSEEILDSLMYIFPEICDLDDF</sequence>
<evidence type="ECO:0000313" key="2">
    <source>
        <dbReference type="Proteomes" id="UP000188320"/>
    </source>
</evidence>
<reference evidence="2" key="1">
    <citation type="submission" date="2017-01" db="EMBL/GenBank/DDBJ databases">
        <authorList>
            <person name="Wang Y."/>
            <person name="White M."/>
            <person name="Kvist S."/>
            <person name="Moncalvo J.-M."/>
        </authorList>
    </citation>
    <scope>NUCLEOTIDE SEQUENCE [LARGE SCALE GENOMIC DNA]</scope>
    <source>
        <strain evidence="2">COL-18-3</strain>
    </source>
</reference>
<proteinExistence type="predicted"/>
<dbReference type="AlphaFoldDB" id="A0A1R1PXM7"/>
<keyword evidence="2" id="KW-1185">Reference proteome</keyword>
<protein>
    <submittedName>
        <fullName evidence="1">Uncharacterized protein</fullName>
    </submittedName>
</protein>
<dbReference type="EMBL" id="LSSK01000052">
    <property type="protein sequence ID" value="OMH85720.1"/>
    <property type="molecule type" value="Genomic_DNA"/>
</dbReference>
<gene>
    <name evidence="1" type="ORF">AX774_g721</name>
</gene>
<organism evidence="1 2">
    <name type="scientific">Zancudomyces culisetae</name>
    <name type="common">Gut fungus</name>
    <name type="synonym">Smittium culisetae</name>
    <dbReference type="NCBI Taxonomy" id="1213189"/>
    <lineage>
        <taxon>Eukaryota</taxon>
        <taxon>Fungi</taxon>
        <taxon>Fungi incertae sedis</taxon>
        <taxon>Zoopagomycota</taxon>
        <taxon>Kickxellomycotina</taxon>
        <taxon>Harpellomycetes</taxon>
        <taxon>Harpellales</taxon>
        <taxon>Legeriomycetaceae</taxon>
        <taxon>Zancudomyces</taxon>
    </lineage>
</organism>
<comment type="caution">
    <text evidence="1">The sequence shown here is derived from an EMBL/GenBank/DDBJ whole genome shotgun (WGS) entry which is preliminary data.</text>
</comment>
<evidence type="ECO:0000313" key="1">
    <source>
        <dbReference type="EMBL" id="OMH85720.1"/>
    </source>
</evidence>
<dbReference type="Proteomes" id="UP000188320">
    <property type="component" value="Unassembled WGS sequence"/>
</dbReference>
<name>A0A1R1PXM7_ZANCU</name>